<dbReference type="PANTHER" id="PTHR23073">
    <property type="entry name" value="26S PROTEASOME REGULATORY SUBUNIT"/>
    <property type="match status" value="1"/>
</dbReference>
<dbReference type="CDD" id="cd19481">
    <property type="entry name" value="RecA-like_protease"/>
    <property type="match status" value="1"/>
</dbReference>
<proteinExistence type="inferred from homology"/>
<dbReference type="InterPro" id="IPR003593">
    <property type="entry name" value="AAA+_ATPase"/>
</dbReference>
<dbReference type="InterPro" id="IPR027417">
    <property type="entry name" value="P-loop_NTPase"/>
</dbReference>
<dbReference type="Gene3D" id="3.40.50.300">
    <property type="entry name" value="P-loop containing nucleotide triphosphate hydrolases"/>
    <property type="match status" value="1"/>
</dbReference>
<comment type="caution">
    <text evidence="5">The sequence shown here is derived from an EMBL/GenBank/DDBJ whole genome shotgun (WGS) entry which is preliminary data.</text>
</comment>
<evidence type="ECO:0000313" key="6">
    <source>
        <dbReference type="Proteomes" id="UP000692816"/>
    </source>
</evidence>
<evidence type="ECO:0000313" key="5">
    <source>
        <dbReference type="EMBL" id="MBO1435406.1"/>
    </source>
</evidence>
<evidence type="ECO:0000259" key="4">
    <source>
        <dbReference type="SMART" id="SM00382"/>
    </source>
</evidence>
<evidence type="ECO:0000256" key="1">
    <source>
        <dbReference type="ARBA" id="ARBA00006914"/>
    </source>
</evidence>
<evidence type="ECO:0000256" key="3">
    <source>
        <dbReference type="ARBA" id="ARBA00022840"/>
    </source>
</evidence>
<reference evidence="5" key="1">
    <citation type="journal article" date="2021" name="Int. J. Syst. Evol. Microbiol.">
        <title>Bradyrhizobium septentrionale sp. nov. (sv. septentrionale) and Bradyrhizobium quebecense sp. nov. (sv. septentrionale) associated with legumes native to Canada possess rearranged symbiosis genes and numerous insertion sequences.</title>
        <authorList>
            <person name="Bromfield E.S.P."/>
            <person name="Cloutier S."/>
        </authorList>
    </citation>
    <scope>NUCLEOTIDE SEQUENCE</scope>
    <source>
        <strain evidence="5">12S5</strain>
    </source>
</reference>
<dbReference type="SMART" id="SM00382">
    <property type="entry name" value="AAA"/>
    <property type="match status" value="1"/>
</dbReference>
<comment type="similarity">
    <text evidence="1">Belongs to the AAA ATPase family.</text>
</comment>
<dbReference type="Pfam" id="PF00004">
    <property type="entry name" value="AAA"/>
    <property type="match status" value="1"/>
</dbReference>
<protein>
    <submittedName>
        <fullName evidence="5">ATP-binding protein</fullName>
    </submittedName>
</protein>
<keyword evidence="6" id="KW-1185">Reference proteome</keyword>
<keyword evidence="3 5" id="KW-0067">ATP-binding</keyword>
<evidence type="ECO:0000256" key="2">
    <source>
        <dbReference type="ARBA" id="ARBA00022741"/>
    </source>
</evidence>
<dbReference type="SUPFAM" id="SSF52540">
    <property type="entry name" value="P-loop containing nucleoside triphosphate hydrolases"/>
    <property type="match status" value="1"/>
</dbReference>
<feature type="domain" description="AAA+ ATPase" evidence="4">
    <location>
        <begin position="135"/>
        <end position="267"/>
    </location>
</feature>
<name>A0ABS3MV95_9BRAD</name>
<organism evidence="5 6">
    <name type="scientific">Bradyrhizobium quebecense</name>
    <dbReference type="NCBI Taxonomy" id="2748629"/>
    <lineage>
        <taxon>Bacteria</taxon>
        <taxon>Pseudomonadati</taxon>
        <taxon>Pseudomonadota</taxon>
        <taxon>Alphaproteobacteria</taxon>
        <taxon>Hyphomicrobiales</taxon>
        <taxon>Nitrobacteraceae</taxon>
        <taxon>Bradyrhizobium</taxon>
    </lineage>
</organism>
<dbReference type="InterPro" id="IPR003959">
    <property type="entry name" value="ATPase_AAA_core"/>
</dbReference>
<dbReference type="Proteomes" id="UP000692816">
    <property type="component" value="Unassembled WGS sequence"/>
</dbReference>
<sequence length="397" mass="44232">MQHFALIQSLCRVAMSNPNPALTKQVERLRNAMQEAGESKEAAALSAILTSAERAEDMTPSKLTRSLVLTGGETLTRNTAVPVDRETSTPLAQVIFQQRIPEGAPIFSGDVSGAIKSLLEEWSHLEAFDAAGIKPSKTCLIYGSPGTGKTRLAMWMAKQLDLPVVVARLDSLVSSFLGTSSRNIGTLFNFVNRFRCVLLLDEFDALAKLRDDPHEVGEIKRIVNALLQNLDTREPLGFTIGITNHPQLLDPAVWRRFEVQLQIPNPDTQLRLDIARHFMMPTEAPESHLKLFAWFTEGATGAELEAVVRSYKKLRAVRGDKPYELLDLFRQFATLNSGRLNAERRHLLQDPADLLEALHRDTELSFSQAELGEIINKDKSTISRMLNSRNKSVRSHG</sequence>
<dbReference type="InterPro" id="IPR050221">
    <property type="entry name" value="26S_Proteasome_ATPase"/>
</dbReference>
<dbReference type="GO" id="GO:0005524">
    <property type="term" value="F:ATP binding"/>
    <property type="evidence" value="ECO:0007669"/>
    <property type="project" value="UniProtKB-KW"/>
</dbReference>
<dbReference type="EMBL" id="JAGEPA010000001">
    <property type="protein sequence ID" value="MBO1435406.1"/>
    <property type="molecule type" value="Genomic_DNA"/>
</dbReference>
<dbReference type="RefSeq" id="WP_207839990.1">
    <property type="nucleotide sequence ID" value="NZ_CP088282.1"/>
</dbReference>
<gene>
    <name evidence="5" type="ORF">J4P68_39750</name>
</gene>
<keyword evidence="2" id="KW-0547">Nucleotide-binding</keyword>
<accession>A0ABS3MV95</accession>